<evidence type="ECO:0000256" key="6">
    <source>
        <dbReference type="PIRNR" id="PIRNR039090"/>
    </source>
</evidence>
<evidence type="ECO:0000256" key="1">
    <source>
        <dbReference type="ARBA" id="ARBA00004514"/>
    </source>
</evidence>
<proteinExistence type="inferred from homology"/>
<keyword evidence="3 6" id="KW-0963">Cytoplasm</keyword>
<evidence type="ECO:0000256" key="2">
    <source>
        <dbReference type="ARBA" id="ARBA00008787"/>
    </source>
</evidence>
<dbReference type="Pfam" id="PF02561">
    <property type="entry name" value="FliS"/>
    <property type="match status" value="1"/>
</dbReference>
<dbReference type="Proteomes" id="UP001269375">
    <property type="component" value="Unassembled WGS sequence"/>
</dbReference>
<reference evidence="7 8" key="1">
    <citation type="submission" date="2023-04" db="EMBL/GenBank/DDBJ databases">
        <title>A long-awaited taxogenomic arrangement of the family Halomonadaceae.</title>
        <authorList>
            <person name="De La Haba R."/>
            <person name="Chuvochina M."/>
            <person name="Wittouck S."/>
            <person name="Arahal D.R."/>
            <person name="Sanchez-Porro C."/>
            <person name="Hugenholtz P."/>
            <person name="Ventosa A."/>
        </authorList>
    </citation>
    <scope>NUCLEOTIDE SEQUENCE [LARGE SCALE GENOMIC DNA]</scope>
    <source>
        <strain evidence="7 8">DSM 22428</strain>
    </source>
</reference>
<evidence type="ECO:0000256" key="5">
    <source>
        <dbReference type="ARBA" id="ARBA00023186"/>
    </source>
</evidence>
<dbReference type="Gene3D" id="1.20.120.340">
    <property type="entry name" value="Flagellar protein FliS"/>
    <property type="match status" value="1"/>
</dbReference>
<protein>
    <recommendedName>
        <fullName evidence="6">Flagellar secretion chaperone FliS</fullName>
    </recommendedName>
</protein>
<keyword evidence="8" id="KW-1185">Reference proteome</keyword>
<keyword evidence="5" id="KW-0143">Chaperone</keyword>
<gene>
    <name evidence="7" type="primary">fliS</name>
    <name evidence="7" type="ORF">QC825_12040</name>
</gene>
<dbReference type="InterPro" id="IPR036584">
    <property type="entry name" value="FliS_sf"/>
</dbReference>
<dbReference type="PANTHER" id="PTHR34773">
    <property type="entry name" value="FLAGELLAR SECRETION CHAPERONE FLIS"/>
    <property type="match status" value="1"/>
</dbReference>
<comment type="subcellular location">
    <subcellularLocation>
        <location evidence="1 6">Cytoplasm</location>
        <location evidence="1 6">Cytosol</location>
    </subcellularLocation>
</comment>
<organism evidence="7 8">
    <name type="scientific">Larsenimonas suaedae</name>
    <dbReference type="NCBI Taxonomy" id="1851019"/>
    <lineage>
        <taxon>Bacteria</taxon>
        <taxon>Pseudomonadati</taxon>
        <taxon>Pseudomonadota</taxon>
        <taxon>Gammaproteobacteria</taxon>
        <taxon>Oceanospirillales</taxon>
        <taxon>Halomonadaceae</taxon>
        <taxon>Larsenimonas</taxon>
    </lineage>
</organism>
<dbReference type="InterPro" id="IPR003713">
    <property type="entry name" value="FliS"/>
</dbReference>
<keyword evidence="7" id="KW-0969">Cilium</keyword>
<comment type="caution">
    <text evidence="7">The sequence shown here is derived from an EMBL/GenBank/DDBJ whole genome shotgun (WGS) entry which is preliminary data.</text>
</comment>
<dbReference type="SUPFAM" id="SSF101116">
    <property type="entry name" value="Flagellar export chaperone FliS"/>
    <property type="match status" value="1"/>
</dbReference>
<dbReference type="NCBIfam" id="TIGR00208">
    <property type="entry name" value="fliS"/>
    <property type="match status" value="1"/>
</dbReference>
<name>A0ABU1GXN2_9GAMM</name>
<evidence type="ECO:0000256" key="4">
    <source>
        <dbReference type="ARBA" id="ARBA00022795"/>
    </source>
</evidence>
<evidence type="ECO:0000256" key="3">
    <source>
        <dbReference type="ARBA" id="ARBA00022490"/>
    </source>
</evidence>
<dbReference type="RefSeq" id="WP_251590298.1">
    <property type="nucleotide sequence ID" value="NZ_JAMLJI010000001.1"/>
</dbReference>
<keyword evidence="7" id="KW-0966">Cell projection</keyword>
<comment type="similarity">
    <text evidence="2 6">Belongs to the FliS family.</text>
</comment>
<keyword evidence="4 6" id="KW-1005">Bacterial flagellum biogenesis</keyword>
<dbReference type="PIRSF" id="PIRSF039090">
    <property type="entry name" value="Flis"/>
    <property type="match status" value="1"/>
</dbReference>
<dbReference type="EMBL" id="JARWAO010000006">
    <property type="protein sequence ID" value="MDR5896806.1"/>
    <property type="molecule type" value="Genomic_DNA"/>
</dbReference>
<keyword evidence="7" id="KW-0282">Flagellum</keyword>
<evidence type="ECO:0000313" key="7">
    <source>
        <dbReference type="EMBL" id="MDR5896806.1"/>
    </source>
</evidence>
<dbReference type="CDD" id="cd16098">
    <property type="entry name" value="FliS"/>
    <property type="match status" value="1"/>
</dbReference>
<evidence type="ECO:0000313" key="8">
    <source>
        <dbReference type="Proteomes" id="UP001269375"/>
    </source>
</evidence>
<sequence>MYSRKRANAYANIGLETGVMSASPHQLIVMLFDGAQAALKKAQWAIEQHDVPTKCTALSKAIRIIEEGLRASLDKDQGGEIADNLDNLYEYMSRTLTRANARNDLEAIRHVDALLSDISSAWKDIAAEPQSAVSA</sequence>
<dbReference type="PANTHER" id="PTHR34773:SF1">
    <property type="entry name" value="FLAGELLAR SECRETION CHAPERONE FLIS"/>
    <property type="match status" value="1"/>
</dbReference>
<accession>A0ABU1GXN2</accession>